<dbReference type="AlphaFoldDB" id="J7S4P8"/>
<dbReference type="OMA" id="IMALGCM"/>
<dbReference type="GeneID" id="34525084"/>
<dbReference type="PANTHER" id="PTHR31605">
    <property type="entry name" value="GLYCEROL-3-PHOSPHATE O-ACYLTRANSFERASE 1"/>
    <property type="match status" value="1"/>
</dbReference>
<keyword evidence="2" id="KW-0472">Membrane</keyword>
<feature type="transmembrane region" description="Helical" evidence="2">
    <location>
        <begin position="509"/>
        <end position="531"/>
    </location>
</feature>
<dbReference type="GO" id="GO:0005783">
    <property type="term" value="C:endoplasmic reticulum"/>
    <property type="evidence" value="ECO:0007669"/>
    <property type="project" value="EnsemblFungi"/>
</dbReference>
<dbReference type="InterPro" id="IPR002123">
    <property type="entry name" value="Plipid/glycerol_acylTrfase"/>
</dbReference>
<dbReference type="STRING" id="1071383.J7S4P8"/>
<evidence type="ECO:0000256" key="2">
    <source>
        <dbReference type="SAM" id="Phobius"/>
    </source>
</evidence>
<reference evidence="4 5" key="1">
    <citation type="journal article" date="2011" name="Proc. Natl. Acad. Sci. U.S.A.">
        <title>Evolutionary erosion of yeast sex chromosomes by mating-type switching accidents.</title>
        <authorList>
            <person name="Gordon J.L."/>
            <person name="Armisen D."/>
            <person name="Proux-Wera E."/>
            <person name="Oheigeartaigh S.S."/>
            <person name="Byrne K.P."/>
            <person name="Wolfe K.H."/>
        </authorList>
    </citation>
    <scope>NUCLEOTIDE SEQUENCE [LARGE SCALE GENOMIC DNA]</scope>
    <source>
        <strain evidence="5">ATCC MYA-139 / BCRC 22969 / CBS 8797 / CCRC 22969 / KCTC 17520 / NBRC 10181 / NCYC 3082</strain>
    </source>
</reference>
<feature type="transmembrane region" description="Helical" evidence="2">
    <location>
        <begin position="537"/>
        <end position="559"/>
    </location>
</feature>
<dbReference type="Proteomes" id="UP000006310">
    <property type="component" value="Chromosome 3"/>
</dbReference>
<evidence type="ECO:0000313" key="4">
    <source>
        <dbReference type="EMBL" id="CCK69404.1"/>
    </source>
</evidence>
<dbReference type="GO" id="GO:0008654">
    <property type="term" value="P:phospholipid biosynthetic process"/>
    <property type="evidence" value="ECO:0007669"/>
    <property type="project" value="EnsemblFungi"/>
</dbReference>
<keyword evidence="2" id="KW-1133">Transmembrane helix</keyword>
<dbReference type="OrthoDB" id="2427554at2759"/>
<dbReference type="HOGENOM" id="CLU_007860_1_0_1"/>
<feature type="region of interest" description="Disordered" evidence="1">
    <location>
        <begin position="1"/>
        <end position="45"/>
    </location>
</feature>
<dbReference type="GO" id="GO:0004366">
    <property type="term" value="F:glycerol-3-phosphate O-acyltransferase activity"/>
    <property type="evidence" value="ECO:0007669"/>
    <property type="project" value="EnsemblFungi"/>
</dbReference>
<protein>
    <recommendedName>
        <fullName evidence="3">Phospholipid/glycerol acyltransferase domain-containing protein</fullName>
    </recommendedName>
</protein>
<dbReference type="KEGG" id="kng:KNAG_0C02930"/>
<dbReference type="InterPro" id="IPR052744">
    <property type="entry name" value="GPAT/DAPAT"/>
</dbReference>
<evidence type="ECO:0000313" key="5">
    <source>
        <dbReference type="Proteomes" id="UP000006310"/>
    </source>
</evidence>
<name>J7S4P8_HUIN7</name>
<proteinExistence type="predicted"/>
<dbReference type="eggNOG" id="ENOG502QQ2N">
    <property type="taxonomic scope" value="Eukaryota"/>
</dbReference>
<organism evidence="4 5">
    <name type="scientific">Huiozyma naganishii (strain ATCC MYA-139 / BCRC 22969 / CBS 8797 / KCTC 17520 / NBRC 10181 / NCYC 3082 / Yp74L-3)</name>
    <name type="common">Yeast</name>
    <name type="synonym">Kazachstania naganishii</name>
    <dbReference type="NCBI Taxonomy" id="1071383"/>
    <lineage>
        <taxon>Eukaryota</taxon>
        <taxon>Fungi</taxon>
        <taxon>Dikarya</taxon>
        <taxon>Ascomycota</taxon>
        <taxon>Saccharomycotina</taxon>
        <taxon>Saccharomycetes</taxon>
        <taxon>Saccharomycetales</taxon>
        <taxon>Saccharomycetaceae</taxon>
        <taxon>Huiozyma</taxon>
    </lineage>
</organism>
<feature type="transmembrane region" description="Helical" evidence="2">
    <location>
        <begin position="458"/>
        <end position="479"/>
    </location>
</feature>
<evidence type="ECO:0000259" key="3">
    <source>
        <dbReference type="SMART" id="SM00563"/>
    </source>
</evidence>
<dbReference type="GO" id="GO:0016287">
    <property type="term" value="F:glycerone-phosphate O-acyltransferase activity"/>
    <property type="evidence" value="ECO:0007669"/>
    <property type="project" value="EnsemblFungi"/>
</dbReference>
<accession>J7S4P8</accession>
<sequence length="766" mass="85287">MESPLSDKHKRLQAQGGIGKGQPSSSGTHTATGVPSTKSAGLAPHMRSNGQFKYEEPPQWRMWTYDLLCGCSRIFPLLFREIRPRSAFKIPKEGPVIFVAAPHANQFVDPVILMDQVKQTVNRRISFLIAESSLKMLSVGFLARCVMAIGVVRPQDNLKYVDGKIKLDSENPKHIIGVGTKFTRDCEPGGLIAGPKSAMGNVAIQSVESDTSLYIRKEFKGTHKPEIKNLLAKGTPYKYAAKVDQSLVYEKVFEHLAHNGCIGIFPEGGSHDRTDLLPLKAGVAIMALGCMDAHRGTNVKIVPCGMNYFHPHKFRSRAVVEFGEPIEIPKELVDRYHNPETNREAVKELLDTITEGLKAVTVTCGDYETLIVVQAMRRLYATQFNGQLPLPMVVEMNRRLVKGYETYKDDPKMIQLTEDILKYNAHLRHFSIPDHLVETAKVNLVKNTWLLAYRSVRIIISFTLALPGLLLFSPVFLLAKRISREKARTALAKSTVKIKANDVIATWKILIAMGFAPLLYIFWSALITYYFRDRSQHRWFIFLASYIASVVVTYSALVVGDIGMDIVKSLRPLYVSITSPNGLKDLQKERRSLTIRIVNIVDQFGSKLFPGFESHSFVSEMNDKFKIDRENEEQAEQQQNAGLLKPRKRHISGKEMEDLLPNTSVPEGADAAEQERHDSDAISLVNSDNSLSNIPIFSTLSGLKSESSVTSATTTGTSASDLNESDEIEEIAVKGGSNAIASRVADAIIRKRNAANYGETDDTFDK</sequence>
<gene>
    <name evidence="4" type="primary">KNAG0C02930</name>
    <name evidence="4" type="ordered locus">KNAG_0C02930</name>
</gene>
<keyword evidence="5" id="KW-1185">Reference proteome</keyword>
<dbReference type="RefSeq" id="XP_022463650.1">
    <property type="nucleotide sequence ID" value="XM_022607012.1"/>
</dbReference>
<evidence type="ECO:0000256" key="1">
    <source>
        <dbReference type="SAM" id="MobiDB-lite"/>
    </source>
</evidence>
<keyword evidence="2" id="KW-0812">Transmembrane</keyword>
<dbReference type="PANTHER" id="PTHR31605:SF0">
    <property type="entry name" value="GLYCEROL-3-PHOSPHATE O-ACYLTRANSFERASE 1"/>
    <property type="match status" value="1"/>
</dbReference>
<dbReference type="SUPFAM" id="SSF69593">
    <property type="entry name" value="Glycerol-3-phosphate (1)-acyltransferase"/>
    <property type="match status" value="1"/>
</dbReference>
<feature type="region of interest" description="Disordered" evidence="1">
    <location>
        <begin position="632"/>
        <end position="677"/>
    </location>
</feature>
<feature type="compositionally biased region" description="Polar residues" evidence="1">
    <location>
        <begin position="22"/>
        <end position="39"/>
    </location>
</feature>
<dbReference type="SMART" id="SM00563">
    <property type="entry name" value="PlsC"/>
    <property type="match status" value="1"/>
</dbReference>
<dbReference type="EMBL" id="HE978316">
    <property type="protein sequence ID" value="CCK69404.1"/>
    <property type="molecule type" value="Genomic_DNA"/>
</dbReference>
<feature type="domain" description="Phospholipid/glycerol acyltransferase" evidence="3">
    <location>
        <begin position="97"/>
        <end position="309"/>
    </location>
</feature>
<dbReference type="Pfam" id="PF01553">
    <property type="entry name" value="Acyltransferase"/>
    <property type="match status" value="1"/>
</dbReference>
<reference evidence="5" key="2">
    <citation type="submission" date="2012-08" db="EMBL/GenBank/DDBJ databases">
        <title>Genome sequence of Kazachstania naganishii.</title>
        <authorList>
            <person name="Gordon J.L."/>
            <person name="Armisen D."/>
            <person name="Proux-Wera E."/>
            <person name="OhEigeartaigh S.S."/>
            <person name="Byrne K.P."/>
            <person name="Wolfe K.H."/>
        </authorList>
    </citation>
    <scope>NUCLEOTIDE SEQUENCE [LARGE SCALE GENOMIC DNA]</scope>
    <source>
        <strain evidence="5">ATCC MYA-139 / BCRC 22969 / CBS 8797 / CCRC 22969 / KCTC 17520 / NBRC 10181 / NCYC 3082</strain>
    </source>
</reference>